<sequence>MKRTTIFADDCLMKELKEISKEENKSVASVIREAMEGYVLQKRQSKKRLSFIGISNSGMKDIAEKHEDLLWKETPK</sequence>
<proteinExistence type="predicted"/>
<comment type="caution">
    <text evidence="1">The sequence shown here is derived from an EMBL/GenBank/DDBJ whole genome shotgun (WGS) entry which is preliminary data.</text>
</comment>
<dbReference type="EMBL" id="MAYW01000094">
    <property type="protein sequence ID" value="ODS31789.1"/>
    <property type="molecule type" value="Genomic_DNA"/>
</dbReference>
<dbReference type="Proteomes" id="UP000094056">
    <property type="component" value="Unassembled WGS sequence"/>
</dbReference>
<dbReference type="Gene3D" id="1.10.1220.10">
    <property type="entry name" value="Met repressor-like"/>
    <property type="match status" value="1"/>
</dbReference>
<gene>
    <name evidence="1" type="ORF">SCARUB_03075</name>
</gene>
<evidence type="ECO:0008006" key="3">
    <source>
        <dbReference type="Google" id="ProtNLM"/>
    </source>
</evidence>
<reference evidence="1 2" key="1">
    <citation type="submission" date="2016-07" db="EMBL/GenBank/DDBJ databases">
        <title>Draft genome of Scalindua rubra, obtained from a brine-seawater interface in the Red Sea, sheds light on salt adaptation in anammox bacteria.</title>
        <authorList>
            <person name="Speth D.R."/>
            <person name="Lagkouvardos I."/>
            <person name="Wang Y."/>
            <person name="Qian P.-Y."/>
            <person name="Dutilh B.E."/>
            <person name="Jetten M.S."/>
        </authorList>
    </citation>
    <scope>NUCLEOTIDE SEQUENCE [LARGE SCALE GENOMIC DNA]</scope>
    <source>
        <strain evidence="1">BSI-1</strain>
    </source>
</reference>
<dbReference type="InterPro" id="IPR013321">
    <property type="entry name" value="Arc_rbn_hlx_hlx"/>
</dbReference>
<dbReference type="GO" id="GO:0006355">
    <property type="term" value="P:regulation of DNA-templated transcription"/>
    <property type="evidence" value="ECO:0007669"/>
    <property type="project" value="InterPro"/>
</dbReference>
<protein>
    <recommendedName>
        <fullName evidence="3">Ribbon-helix-helix protein CopG domain-containing protein</fullName>
    </recommendedName>
</protein>
<evidence type="ECO:0000313" key="1">
    <source>
        <dbReference type="EMBL" id="ODS31789.1"/>
    </source>
</evidence>
<organism evidence="1 2">
    <name type="scientific">Candidatus Scalindua rubra</name>
    <dbReference type="NCBI Taxonomy" id="1872076"/>
    <lineage>
        <taxon>Bacteria</taxon>
        <taxon>Pseudomonadati</taxon>
        <taxon>Planctomycetota</taxon>
        <taxon>Candidatus Brocadiia</taxon>
        <taxon>Candidatus Brocadiales</taxon>
        <taxon>Candidatus Scalinduaceae</taxon>
        <taxon>Candidatus Scalindua</taxon>
    </lineage>
</organism>
<evidence type="ECO:0000313" key="2">
    <source>
        <dbReference type="Proteomes" id="UP000094056"/>
    </source>
</evidence>
<name>A0A1E3X894_9BACT</name>
<accession>A0A1E3X894</accession>
<dbReference type="AlphaFoldDB" id="A0A1E3X894"/>